<dbReference type="Proteomes" id="UP000823772">
    <property type="component" value="Unassembled WGS sequence"/>
</dbReference>
<name>A0A9D9NQ72_9BACT</name>
<dbReference type="InterPro" id="IPR013783">
    <property type="entry name" value="Ig-like_fold"/>
</dbReference>
<comment type="caution">
    <text evidence="2">The sequence shown here is derived from an EMBL/GenBank/DDBJ whole genome shotgun (WGS) entry which is preliminary data.</text>
</comment>
<gene>
    <name evidence="2" type="ORF">IAC87_02265</name>
</gene>
<accession>A0A9D9NQ72</accession>
<dbReference type="Gene3D" id="2.60.40.10">
    <property type="entry name" value="Immunoglobulins"/>
    <property type="match status" value="1"/>
</dbReference>
<organism evidence="2 3">
    <name type="scientific">Candidatus Merdivivens faecigallinarum</name>
    <dbReference type="NCBI Taxonomy" id="2840871"/>
    <lineage>
        <taxon>Bacteria</taxon>
        <taxon>Pseudomonadati</taxon>
        <taxon>Bacteroidota</taxon>
        <taxon>Bacteroidia</taxon>
        <taxon>Bacteroidales</taxon>
        <taxon>Muribaculaceae</taxon>
        <taxon>Muribaculaceae incertae sedis</taxon>
        <taxon>Candidatus Merdivivens</taxon>
    </lineage>
</organism>
<feature type="domain" description="Fibronectin type III-like" evidence="1">
    <location>
        <begin position="15"/>
        <end position="58"/>
    </location>
</feature>
<dbReference type="Pfam" id="PF14310">
    <property type="entry name" value="Fn3-like"/>
    <property type="match status" value="1"/>
</dbReference>
<evidence type="ECO:0000313" key="3">
    <source>
        <dbReference type="Proteomes" id="UP000823772"/>
    </source>
</evidence>
<dbReference type="AlphaFoldDB" id="A0A9D9NQ72"/>
<sequence length="69" mass="7357">MLFLAVAIIVATANICLGPGESTNITFTVGKDELSYYSPSGKQIFENGEFEIMAGASSADIRLKETVIL</sequence>
<reference evidence="2" key="2">
    <citation type="journal article" date="2021" name="PeerJ">
        <title>Extensive microbial diversity within the chicken gut microbiome revealed by metagenomics and culture.</title>
        <authorList>
            <person name="Gilroy R."/>
            <person name="Ravi A."/>
            <person name="Getino M."/>
            <person name="Pursley I."/>
            <person name="Horton D.L."/>
            <person name="Alikhan N.F."/>
            <person name="Baker D."/>
            <person name="Gharbi K."/>
            <person name="Hall N."/>
            <person name="Watson M."/>
            <person name="Adriaenssens E.M."/>
            <person name="Foster-Nyarko E."/>
            <person name="Jarju S."/>
            <person name="Secka A."/>
            <person name="Antonio M."/>
            <person name="Oren A."/>
            <person name="Chaudhuri R.R."/>
            <person name="La Ragione R."/>
            <person name="Hildebrand F."/>
            <person name="Pallen M.J."/>
        </authorList>
    </citation>
    <scope>NUCLEOTIDE SEQUENCE</scope>
    <source>
        <strain evidence="2">B3-2255</strain>
    </source>
</reference>
<dbReference type="InterPro" id="IPR026891">
    <property type="entry name" value="Fn3-like"/>
</dbReference>
<reference evidence="2" key="1">
    <citation type="submission" date="2020-10" db="EMBL/GenBank/DDBJ databases">
        <authorList>
            <person name="Gilroy R."/>
        </authorList>
    </citation>
    <scope>NUCLEOTIDE SEQUENCE</scope>
    <source>
        <strain evidence="2">B3-2255</strain>
    </source>
</reference>
<evidence type="ECO:0000259" key="1">
    <source>
        <dbReference type="Pfam" id="PF14310"/>
    </source>
</evidence>
<proteinExistence type="predicted"/>
<evidence type="ECO:0000313" key="2">
    <source>
        <dbReference type="EMBL" id="MBO8481353.1"/>
    </source>
</evidence>
<dbReference type="EMBL" id="JADILY010000046">
    <property type="protein sequence ID" value="MBO8481353.1"/>
    <property type="molecule type" value="Genomic_DNA"/>
</dbReference>
<protein>
    <submittedName>
        <fullName evidence="2">Fibronectin type III-like domain-contianing protein</fullName>
    </submittedName>
</protein>